<feature type="domain" description="Helicase C-terminal" evidence="14">
    <location>
        <begin position="1063"/>
        <end position="1218"/>
    </location>
</feature>
<evidence type="ECO:0000259" key="12">
    <source>
        <dbReference type="PROSITE" id="PS50090"/>
    </source>
</evidence>
<accession>A0AAD4NJD3</accession>
<keyword evidence="7" id="KW-0156">Chromatin regulator</keyword>
<evidence type="ECO:0000256" key="8">
    <source>
        <dbReference type="ARBA" id="ARBA00023125"/>
    </source>
</evidence>
<evidence type="ECO:0000313" key="17">
    <source>
        <dbReference type="Proteomes" id="UP001201812"/>
    </source>
</evidence>
<keyword evidence="5" id="KW-0347">Helicase</keyword>
<dbReference type="InterPro" id="IPR014012">
    <property type="entry name" value="HSA_dom"/>
</dbReference>
<dbReference type="GO" id="GO:0006338">
    <property type="term" value="P:chromatin remodeling"/>
    <property type="evidence" value="ECO:0007669"/>
    <property type="project" value="TreeGrafter"/>
</dbReference>
<evidence type="ECO:0000256" key="11">
    <source>
        <dbReference type="SAM" id="MobiDB-lite"/>
    </source>
</evidence>
<dbReference type="EMBL" id="JAKKPZ010000001">
    <property type="protein sequence ID" value="KAI1729286.1"/>
    <property type="molecule type" value="Genomic_DNA"/>
</dbReference>
<reference evidence="16" key="1">
    <citation type="submission" date="2022-01" db="EMBL/GenBank/DDBJ databases">
        <title>Genome Sequence Resource for Two Populations of Ditylenchus destructor, the Migratory Endoparasitic Phytonematode.</title>
        <authorList>
            <person name="Zhang H."/>
            <person name="Lin R."/>
            <person name="Xie B."/>
        </authorList>
    </citation>
    <scope>NUCLEOTIDE SEQUENCE</scope>
    <source>
        <strain evidence="16">BazhouSP</strain>
    </source>
</reference>
<feature type="compositionally biased region" description="Low complexity" evidence="11">
    <location>
        <begin position="1513"/>
        <end position="1526"/>
    </location>
</feature>
<feature type="region of interest" description="Disordered" evidence="11">
    <location>
        <begin position="280"/>
        <end position="322"/>
    </location>
</feature>
<dbReference type="Proteomes" id="UP001201812">
    <property type="component" value="Unassembled WGS sequence"/>
</dbReference>
<evidence type="ECO:0000256" key="3">
    <source>
        <dbReference type="ARBA" id="ARBA00022741"/>
    </source>
</evidence>
<dbReference type="SUPFAM" id="SSF52540">
    <property type="entry name" value="P-loop containing nucleoside triphosphate hydrolases"/>
    <property type="match status" value="2"/>
</dbReference>
<dbReference type="Pfam" id="PF07529">
    <property type="entry name" value="HSA"/>
    <property type="match status" value="1"/>
</dbReference>
<dbReference type="PROSITE" id="PS51192">
    <property type="entry name" value="HELICASE_ATP_BIND_1"/>
    <property type="match status" value="1"/>
</dbReference>
<comment type="caution">
    <text evidence="16">The sequence shown here is derived from an EMBL/GenBank/DDBJ whole genome shotgun (WGS) entry which is preliminary data.</text>
</comment>
<dbReference type="InterPro" id="IPR038718">
    <property type="entry name" value="SNF2-like_sf"/>
</dbReference>
<evidence type="ECO:0000313" key="16">
    <source>
        <dbReference type="EMBL" id="KAI1729286.1"/>
    </source>
</evidence>
<dbReference type="GO" id="GO:0000812">
    <property type="term" value="C:Swr1 complex"/>
    <property type="evidence" value="ECO:0007669"/>
    <property type="project" value="TreeGrafter"/>
</dbReference>
<evidence type="ECO:0000256" key="9">
    <source>
        <dbReference type="ARBA" id="ARBA00023242"/>
    </source>
</evidence>
<name>A0AAD4NJD3_9BILA</name>
<dbReference type="InterPro" id="IPR001650">
    <property type="entry name" value="Helicase_C-like"/>
</dbReference>
<feature type="compositionally biased region" description="Polar residues" evidence="11">
    <location>
        <begin position="280"/>
        <end position="289"/>
    </location>
</feature>
<comment type="similarity">
    <text evidence="2">Belongs to the SNF2/RAD54 helicase family. SWR1 subfamily.</text>
</comment>
<dbReference type="InterPro" id="IPR027417">
    <property type="entry name" value="P-loop_NTPase"/>
</dbReference>
<dbReference type="CDD" id="cd18003">
    <property type="entry name" value="DEXQc_SRCAP"/>
    <property type="match status" value="1"/>
</dbReference>
<dbReference type="GO" id="GO:0005524">
    <property type="term" value="F:ATP binding"/>
    <property type="evidence" value="ECO:0007669"/>
    <property type="project" value="UniProtKB-KW"/>
</dbReference>
<evidence type="ECO:0000259" key="14">
    <source>
        <dbReference type="PROSITE" id="PS51194"/>
    </source>
</evidence>
<evidence type="ECO:0000256" key="1">
    <source>
        <dbReference type="ARBA" id="ARBA00004123"/>
    </source>
</evidence>
<evidence type="ECO:0000256" key="10">
    <source>
        <dbReference type="SAM" id="Coils"/>
    </source>
</evidence>
<protein>
    <submittedName>
        <fullName evidence="16">HSA domain-containing protein</fullName>
    </submittedName>
</protein>
<dbReference type="Pfam" id="PF00176">
    <property type="entry name" value="SNF2-rel_dom"/>
    <property type="match status" value="1"/>
</dbReference>
<feature type="compositionally biased region" description="Polar residues" evidence="11">
    <location>
        <begin position="1815"/>
        <end position="1826"/>
    </location>
</feature>
<dbReference type="PROSITE" id="PS51194">
    <property type="entry name" value="HELICASE_CTER"/>
    <property type="match status" value="1"/>
</dbReference>
<organism evidence="16 17">
    <name type="scientific">Ditylenchus destructor</name>
    <dbReference type="NCBI Taxonomy" id="166010"/>
    <lineage>
        <taxon>Eukaryota</taxon>
        <taxon>Metazoa</taxon>
        <taxon>Ecdysozoa</taxon>
        <taxon>Nematoda</taxon>
        <taxon>Chromadorea</taxon>
        <taxon>Rhabditida</taxon>
        <taxon>Tylenchina</taxon>
        <taxon>Tylenchomorpha</taxon>
        <taxon>Sphaerularioidea</taxon>
        <taxon>Anguinidae</taxon>
        <taxon>Anguininae</taxon>
        <taxon>Ditylenchus</taxon>
    </lineage>
</organism>
<dbReference type="Pfam" id="PF00271">
    <property type="entry name" value="Helicase_C"/>
    <property type="match status" value="1"/>
</dbReference>
<dbReference type="Gene3D" id="3.40.50.300">
    <property type="entry name" value="P-loop containing nucleotide triphosphate hydrolases"/>
    <property type="match status" value="1"/>
</dbReference>
<evidence type="ECO:0000256" key="2">
    <source>
        <dbReference type="ARBA" id="ARBA00009220"/>
    </source>
</evidence>
<keyword evidence="9" id="KW-0539">Nucleus</keyword>
<dbReference type="Gene3D" id="3.40.50.10810">
    <property type="entry name" value="Tandem AAA-ATPase domain"/>
    <property type="match status" value="1"/>
</dbReference>
<feature type="domain" description="HSA" evidence="15">
    <location>
        <begin position="148"/>
        <end position="221"/>
    </location>
</feature>
<dbReference type="CDD" id="cd18793">
    <property type="entry name" value="SF2_C_SNF"/>
    <property type="match status" value="1"/>
</dbReference>
<keyword evidence="10" id="KW-0175">Coiled coil</keyword>
<dbReference type="PROSITE" id="PS50090">
    <property type="entry name" value="MYB_LIKE"/>
    <property type="match status" value="1"/>
</dbReference>
<keyword evidence="3" id="KW-0547">Nucleotide-binding</keyword>
<dbReference type="PANTHER" id="PTHR45685:SF1">
    <property type="entry name" value="HELICASE SRCAP"/>
    <property type="match status" value="1"/>
</dbReference>
<keyword evidence="6" id="KW-0067">ATP-binding</keyword>
<feature type="region of interest" description="Disordered" evidence="11">
    <location>
        <begin position="1694"/>
        <end position="1725"/>
    </location>
</feature>
<proteinExistence type="inferred from homology"/>
<dbReference type="FunFam" id="3.40.50.10810:FF:000005">
    <property type="entry name" value="Photoperiod-independent early flowering 1"/>
    <property type="match status" value="1"/>
</dbReference>
<dbReference type="InterPro" id="IPR014001">
    <property type="entry name" value="Helicase_ATP-bd"/>
</dbReference>
<dbReference type="FunFam" id="3.40.50.300:FF:001674">
    <property type="entry name" value="E1A-binding protein p400 isoform X7"/>
    <property type="match status" value="1"/>
</dbReference>
<feature type="region of interest" description="Disordered" evidence="11">
    <location>
        <begin position="377"/>
        <end position="401"/>
    </location>
</feature>
<evidence type="ECO:0000259" key="13">
    <source>
        <dbReference type="PROSITE" id="PS51192"/>
    </source>
</evidence>
<keyword evidence="17" id="KW-1185">Reference proteome</keyword>
<dbReference type="GO" id="GO:0004386">
    <property type="term" value="F:helicase activity"/>
    <property type="evidence" value="ECO:0007669"/>
    <property type="project" value="UniProtKB-KW"/>
</dbReference>
<dbReference type="GO" id="GO:0042393">
    <property type="term" value="F:histone binding"/>
    <property type="evidence" value="ECO:0007669"/>
    <property type="project" value="TreeGrafter"/>
</dbReference>
<evidence type="ECO:0000256" key="7">
    <source>
        <dbReference type="ARBA" id="ARBA00022853"/>
    </source>
</evidence>
<dbReference type="GO" id="GO:0016887">
    <property type="term" value="F:ATP hydrolysis activity"/>
    <property type="evidence" value="ECO:0007669"/>
    <property type="project" value="TreeGrafter"/>
</dbReference>
<feature type="domain" description="Helicase ATP-binding" evidence="13">
    <location>
        <begin position="474"/>
        <end position="639"/>
    </location>
</feature>
<sequence length="1837" mass="208950">MNGDPDDSKKLLLDVLIRRVFDSAKDGGDSTLLSEWESICDDTLKSGDFATICSSELNEFVYMLIYLMLIENFSRIPSTSAECVTEWSSESFPPIEVVVDDADFEIYNQQPSTSSSVISAQQDSQQDTKVIQRIAELRSAGLWSSTRLPQCAEPQRKKSHWDYLLEEIIWMHTDFKQERRFKRKVGRKLASDAKTVWKRKFENKKDDEAERRKEAKRICGTIAKFIRDFWNGADKVADLRVQDIVKSRKRKMLNKHLNFLVGKADKLSTILQERLTNIENEQSASSKCSTTDKDVDEEEYDEDFSEEDDESTIALEEKRQNPVTVQAERNELEKEADMDLDDFISSLPPGYLELYTQGKQEKEGSSDRWQKSPEKLIGEEKTDHPDTSADFEQSKKNSAVEKDSVNALPSVDYAKLKSESSEVRKQELNNIAQAAMEFQPKGYTLETAQIKTEVPFLLNGTLREYQLVGLDWLVTLYEKNLNGILADEMGLGKTIQTIALLAHLACERCVWGPHLIIVPTSVILNWEIEFKKWCPSFKILTYFGTAKERAEKRKGWSKENAFHVCITSYKVVTQDVRAFKKKAWQYMILDEAQNIKNFKSQRWQTLLNVRSRRRLLLTGTPLQNSLMELWSLLHFLMPSVFASHEDFKDWFSNPLTNMVEGSVDMDRALVQRLHKVLRPFILRRLKSEVEKQLPTKQEKILRCALSKRQRFLYNEFLSRKATVDNLRSGNMMSVLNIIMQLRKCCNHPNLFEPRPVVSPLIVQPSKTQLSQQFLLDTSPDVTPRQFNTISSVAEWKLFSDVSNPQRLLDEAMNSSPQEVLRKIKGLKYAADSEFKSGSLYIEHSTETNGFLVPNDEKPKTNDVLKNGRKRRIGATDDDQNAENGEQQISAKRLRFDNVIQLNSIHQAKKEKNLQIIQWISQIPRLSGAPVLPLELISSVKREFGNVVDKSCIFSSKVGDIDFPVSNADLYDNACRIISLRISEWTSNAIRGFILYIHKLLLSDVSLEGPMLSVYDRYQKNMYDQFAASLFNHEPLPAHKVRLGHLLQFPELRLIEYDCGKLQKLALLLVQLHENKHRCLIFTQMSRMLDILQAFLSHHNYKYFRLDGTTPIDQRQAMMERFNSDDSVFCFILSTRSGGIGVNLTGADTVIFYDSDWNPTMDAQAQDRCHRIGQTRNVTIYRLISAKTIEENILQKAKQKQRLGEMAIDEAEFTPEFFRNADNIRDLFKNEEGIADIVNPLTSVPTNAKELEMAMANAEDQQDVIAAEHARAEAQVDDIEFDENASRPPSHSSNVPDAEDPSEEYIEMMNCLKPVEQYAVRFLESSYLPEIDEEMKAEEAMMEGKKEAFQKKMENEKPVKTPNQLIDDSFTYDPKMSIEEIFSTSDVFSFNPAPVWMPPSPPISEFGEDDNYVALEDFTLYEDGFIPDEDLPPIPVYVPTGPYHRIPKHLRRPSQKHRAQHIKVRGALTENGVAVRSRESSIGLNDYEGGRSRLQASTPGAIGARHGHPSGILSPPESAPATPSSHPQNGAPESAGSSSAIYDSAMVSVINGGGLPSQAALSADGHKMIDECIESVRRSSTVKKQPIKYMSYNVIGPHQTPHVVVRPSSGSVPDYGLEAPDYKGPPWTCAEDYRLLMAVTREQGLTTELVSTCVGLQINWDFVAHYVNQGSSHYRSPRQCCLRYRNAILRFDDIPDNSAMNKRNRRSSSSSSLDGVGRRQSNAPTTIYFDSEQRRRDMTGAFRGRAETTMKACIHRRSIYHSPLEMTTHLSAPSQIQPISLNAGISSQHLTRLNELGVTTPIQLLQPTDILQSKQVQRNSNFSSTSGMHRFQRQNKPG</sequence>
<dbReference type="SMART" id="SM00487">
    <property type="entry name" value="DEXDc"/>
    <property type="match status" value="1"/>
</dbReference>
<gene>
    <name evidence="16" type="ORF">DdX_01518</name>
</gene>
<keyword evidence="8" id="KW-0238">DNA-binding</keyword>
<dbReference type="InterPro" id="IPR050520">
    <property type="entry name" value="INO80/SWR1_helicase"/>
</dbReference>
<dbReference type="InterPro" id="IPR049730">
    <property type="entry name" value="SNF2/RAD54-like_C"/>
</dbReference>
<feature type="region of interest" description="Disordered" evidence="11">
    <location>
        <begin position="1482"/>
        <end position="1537"/>
    </location>
</feature>
<evidence type="ECO:0000256" key="4">
    <source>
        <dbReference type="ARBA" id="ARBA00022801"/>
    </source>
</evidence>
<evidence type="ECO:0000256" key="5">
    <source>
        <dbReference type="ARBA" id="ARBA00022806"/>
    </source>
</evidence>
<feature type="region of interest" description="Disordered" evidence="11">
    <location>
        <begin position="1815"/>
        <end position="1837"/>
    </location>
</feature>
<comment type="subcellular location">
    <subcellularLocation>
        <location evidence="1">Nucleus</location>
    </subcellularLocation>
</comment>
<dbReference type="GO" id="GO:0003677">
    <property type="term" value="F:DNA binding"/>
    <property type="evidence" value="ECO:0007669"/>
    <property type="project" value="UniProtKB-KW"/>
</dbReference>
<feature type="compositionally biased region" description="Acidic residues" evidence="11">
    <location>
        <begin position="294"/>
        <end position="311"/>
    </location>
</feature>
<dbReference type="PROSITE" id="PS51204">
    <property type="entry name" value="HSA"/>
    <property type="match status" value="1"/>
</dbReference>
<dbReference type="InterPro" id="IPR000330">
    <property type="entry name" value="SNF2_N"/>
</dbReference>
<dbReference type="InterPro" id="IPR001005">
    <property type="entry name" value="SANT/Myb"/>
</dbReference>
<dbReference type="Gene3D" id="1.20.120.850">
    <property type="entry name" value="SWI2/SNF2 ATPases, N-terminal domain"/>
    <property type="match status" value="1"/>
</dbReference>
<dbReference type="SMART" id="SM00490">
    <property type="entry name" value="HELICc"/>
    <property type="match status" value="1"/>
</dbReference>
<keyword evidence="4" id="KW-0378">Hydrolase</keyword>
<evidence type="ECO:0000256" key="6">
    <source>
        <dbReference type="ARBA" id="ARBA00022840"/>
    </source>
</evidence>
<feature type="coiled-coil region" evidence="10">
    <location>
        <begin position="1247"/>
        <end position="1274"/>
    </location>
</feature>
<evidence type="ECO:0000259" key="15">
    <source>
        <dbReference type="PROSITE" id="PS51204"/>
    </source>
</evidence>
<feature type="domain" description="Myb-like" evidence="12">
    <location>
        <begin position="1618"/>
        <end position="1687"/>
    </location>
</feature>
<dbReference type="Gene3D" id="1.10.10.60">
    <property type="entry name" value="Homeodomain-like"/>
    <property type="match status" value="1"/>
</dbReference>
<dbReference type="PANTHER" id="PTHR45685">
    <property type="entry name" value="HELICASE SRCAP-RELATED"/>
    <property type="match status" value="1"/>
</dbReference>